<dbReference type="Gene3D" id="3.30.300.130">
    <property type="entry name" value="Fe-S cluster assembly (FSCA)"/>
    <property type="match status" value="1"/>
</dbReference>
<evidence type="ECO:0000259" key="2">
    <source>
        <dbReference type="Pfam" id="PF01106"/>
    </source>
</evidence>
<dbReference type="InterPro" id="IPR034904">
    <property type="entry name" value="FSCA_dom_sf"/>
</dbReference>
<dbReference type="GO" id="GO:0016226">
    <property type="term" value="P:iron-sulfur cluster assembly"/>
    <property type="evidence" value="ECO:0007669"/>
    <property type="project" value="InterPro"/>
</dbReference>
<reference key="2">
    <citation type="submission" date="2011-04" db="EMBL/GenBank/DDBJ databases">
        <title>Complete sequence of chromosome of Haliscomenobacter hydrossis DSM 1100.</title>
        <authorList>
            <consortium name="US DOE Joint Genome Institute (JGI-PGF)"/>
            <person name="Lucas S."/>
            <person name="Han J."/>
            <person name="Lapidus A."/>
            <person name="Bruce D."/>
            <person name="Goodwin L."/>
            <person name="Pitluck S."/>
            <person name="Peters L."/>
            <person name="Kyrpides N."/>
            <person name="Mavromatis K."/>
            <person name="Ivanova N."/>
            <person name="Ovchinnikova G."/>
            <person name="Pagani I."/>
            <person name="Daligault H."/>
            <person name="Detter J.C."/>
            <person name="Han C."/>
            <person name="Land M."/>
            <person name="Hauser L."/>
            <person name="Markowitz V."/>
            <person name="Cheng J.-F."/>
            <person name="Hugenholtz P."/>
            <person name="Woyke T."/>
            <person name="Wu D."/>
            <person name="Verbarg S."/>
            <person name="Frueling A."/>
            <person name="Brambilla E."/>
            <person name="Klenk H.-P."/>
            <person name="Eisen J.A."/>
        </authorList>
    </citation>
    <scope>NUCLEOTIDE SEQUENCE</scope>
    <source>
        <strain>DSM 1100</strain>
    </source>
</reference>
<evidence type="ECO:0000313" key="3">
    <source>
        <dbReference type="EMBL" id="AEE54319.1"/>
    </source>
</evidence>
<organism evidence="3 4">
    <name type="scientific">Haliscomenobacter hydrossis (strain ATCC 27775 / DSM 1100 / LMG 10767 / O)</name>
    <dbReference type="NCBI Taxonomy" id="760192"/>
    <lineage>
        <taxon>Bacteria</taxon>
        <taxon>Pseudomonadati</taxon>
        <taxon>Bacteroidota</taxon>
        <taxon>Saprospiria</taxon>
        <taxon>Saprospirales</taxon>
        <taxon>Haliscomenobacteraceae</taxon>
        <taxon>Haliscomenobacter</taxon>
    </lineage>
</organism>
<evidence type="ECO:0000313" key="4">
    <source>
        <dbReference type="Proteomes" id="UP000008461"/>
    </source>
</evidence>
<dbReference type="GO" id="GO:0005506">
    <property type="term" value="F:iron ion binding"/>
    <property type="evidence" value="ECO:0007669"/>
    <property type="project" value="InterPro"/>
</dbReference>
<dbReference type="HOGENOM" id="CLU_060555_4_2_10"/>
<dbReference type="Proteomes" id="UP000008461">
    <property type="component" value="Chromosome"/>
</dbReference>
<dbReference type="OrthoDB" id="9796965at2"/>
<name>F4KSG8_HALH1</name>
<keyword evidence="4" id="KW-1185">Reference proteome</keyword>
<protein>
    <submittedName>
        <fullName evidence="3">Nitrogen-fixing NifU domain-containing protein</fullName>
    </submittedName>
</protein>
<dbReference type="InterPro" id="IPR001075">
    <property type="entry name" value="NIF_FeS_clus_asmbl_NifU_C"/>
</dbReference>
<dbReference type="RefSeq" id="WP_013768836.1">
    <property type="nucleotide sequence ID" value="NC_015510.1"/>
</dbReference>
<reference evidence="3 4" key="1">
    <citation type="journal article" date="2011" name="Stand. Genomic Sci.">
        <title>Complete genome sequence of Haliscomenobacter hydrossis type strain (O).</title>
        <authorList>
            <consortium name="US DOE Joint Genome Institute (JGI-PGF)"/>
            <person name="Daligault H."/>
            <person name="Lapidus A."/>
            <person name="Zeytun A."/>
            <person name="Nolan M."/>
            <person name="Lucas S."/>
            <person name="Del Rio T.G."/>
            <person name="Tice H."/>
            <person name="Cheng J.F."/>
            <person name="Tapia R."/>
            <person name="Han C."/>
            <person name="Goodwin L."/>
            <person name="Pitluck S."/>
            <person name="Liolios K."/>
            <person name="Pagani I."/>
            <person name="Ivanova N."/>
            <person name="Huntemann M."/>
            <person name="Mavromatis K."/>
            <person name="Mikhailova N."/>
            <person name="Pati A."/>
            <person name="Chen A."/>
            <person name="Palaniappan K."/>
            <person name="Land M."/>
            <person name="Hauser L."/>
            <person name="Brambilla E.M."/>
            <person name="Rohde M."/>
            <person name="Verbarg S."/>
            <person name="Goker M."/>
            <person name="Bristow J."/>
            <person name="Eisen J.A."/>
            <person name="Markowitz V."/>
            <person name="Hugenholtz P."/>
            <person name="Kyrpides N.C."/>
            <person name="Klenk H.P."/>
            <person name="Woyke T."/>
        </authorList>
    </citation>
    <scope>NUCLEOTIDE SEQUENCE [LARGE SCALE GENOMIC DNA]</scope>
    <source>
        <strain evidence="4">ATCC 27775 / DSM 1100 / LMG 10767 / O</strain>
    </source>
</reference>
<proteinExistence type="inferred from homology"/>
<dbReference type="PANTHER" id="PTHR11178:SF25">
    <property type="entry name" value="NIFU-LIKE PROTEIN 3, CHLOROPLASTIC"/>
    <property type="match status" value="1"/>
</dbReference>
<dbReference type="SUPFAM" id="SSF117916">
    <property type="entry name" value="Fe-S cluster assembly (FSCA) domain-like"/>
    <property type="match status" value="1"/>
</dbReference>
<dbReference type="eggNOG" id="COG0694">
    <property type="taxonomic scope" value="Bacteria"/>
</dbReference>
<feature type="domain" description="NIF system FeS cluster assembly NifU C-terminal" evidence="2">
    <location>
        <begin position="12"/>
        <end position="77"/>
    </location>
</feature>
<dbReference type="EMBL" id="CP002691">
    <property type="protein sequence ID" value="AEE54319.1"/>
    <property type="molecule type" value="Genomic_DNA"/>
</dbReference>
<sequence>METKSELISRIDLALNEVRPHLAVDGGNVEVVDVTDEKVVKIKWLGNCQNCNMSIMTMRAGIEQAIRVKVPEITGVEAVNGLVL</sequence>
<dbReference type="AlphaFoldDB" id="F4KSG8"/>
<dbReference type="KEGG" id="hhy:Halhy_6503"/>
<accession>F4KSG8</accession>
<comment type="similarity">
    <text evidence="1">Belongs to the NifU family.</text>
</comment>
<dbReference type="STRING" id="760192.Halhy_6503"/>
<dbReference type="Pfam" id="PF01106">
    <property type="entry name" value="NifU"/>
    <property type="match status" value="1"/>
</dbReference>
<dbReference type="GO" id="GO:0051536">
    <property type="term" value="F:iron-sulfur cluster binding"/>
    <property type="evidence" value="ECO:0007669"/>
    <property type="project" value="InterPro"/>
</dbReference>
<gene>
    <name evidence="3" type="ordered locus">Halhy_6503</name>
</gene>
<evidence type="ECO:0000256" key="1">
    <source>
        <dbReference type="ARBA" id="ARBA00006420"/>
    </source>
</evidence>
<dbReference type="PANTHER" id="PTHR11178">
    <property type="entry name" value="IRON-SULFUR CLUSTER SCAFFOLD PROTEIN NFU-RELATED"/>
    <property type="match status" value="1"/>
</dbReference>